<dbReference type="OrthoDB" id="7828921at2"/>
<dbReference type="SMART" id="SM00382">
    <property type="entry name" value="AAA"/>
    <property type="match status" value="1"/>
</dbReference>
<dbReference type="Gene3D" id="3.40.50.300">
    <property type="entry name" value="P-loop containing nucleotide triphosphate hydrolases"/>
    <property type="match status" value="1"/>
</dbReference>
<dbReference type="InterPro" id="IPR003593">
    <property type="entry name" value="AAA+_ATPase"/>
</dbReference>
<dbReference type="EMBL" id="VOQQ01000001">
    <property type="protein sequence ID" value="TXC64798.1"/>
    <property type="molecule type" value="Genomic_DNA"/>
</dbReference>
<dbReference type="SUPFAM" id="SSF52540">
    <property type="entry name" value="P-loop containing nucleoside triphosphate hydrolases"/>
    <property type="match status" value="1"/>
</dbReference>
<dbReference type="RefSeq" id="WP_147044222.1">
    <property type="nucleotide sequence ID" value="NZ_BAABIR010000001.1"/>
</dbReference>
<proteinExistence type="predicted"/>
<dbReference type="PANTHER" id="PTHR35894:SF1">
    <property type="entry name" value="PHOSPHORIBULOKINASE _ URIDINE KINASE FAMILY"/>
    <property type="match status" value="1"/>
</dbReference>
<dbReference type="PANTHER" id="PTHR35894">
    <property type="entry name" value="GENERAL SECRETION PATHWAY PROTEIN A-RELATED"/>
    <property type="match status" value="1"/>
</dbReference>
<name>A0A5C6TYM1_9SPHN</name>
<feature type="domain" description="AAA+ ATPase" evidence="1">
    <location>
        <begin position="42"/>
        <end position="215"/>
    </location>
</feature>
<evidence type="ECO:0000259" key="1">
    <source>
        <dbReference type="SMART" id="SM00382"/>
    </source>
</evidence>
<evidence type="ECO:0000313" key="3">
    <source>
        <dbReference type="Proteomes" id="UP000321249"/>
    </source>
</evidence>
<dbReference type="InterPro" id="IPR027417">
    <property type="entry name" value="P-loop_NTPase"/>
</dbReference>
<comment type="caution">
    <text evidence="2">The sequence shown here is derived from an EMBL/GenBank/DDBJ whole genome shotgun (WGS) entry which is preliminary data.</text>
</comment>
<accession>A0A5C6TYM1</accession>
<protein>
    <submittedName>
        <fullName evidence="2">AAA family ATPase</fullName>
    </submittedName>
</protein>
<dbReference type="Pfam" id="PF13401">
    <property type="entry name" value="AAA_22"/>
    <property type="match status" value="1"/>
</dbReference>
<organism evidence="2 3">
    <name type="scientific">Allosphingosinicella ginsenosidimutans</name>
    <dbReference type="NCBI Taxonomy" id="1176539"/>
    <lineage>
        <taxon>Bacteria</taxon>
        <taxon>Pseudomonadati</taxon>
        <taxon>Pseudomonadota</taxon>
        <taxon>Alphaproteobacteria</taxon>
        <taxon>Sphingomonadales</taxon>
        <taxon>Sphingomonadaceae</taxon>
        <taxon>Allosphingosinicella</taxon>
    </lineage>
</organism>
<keyword evidence="3" id="KW-1185">Reference proteome</keyword>
<dbReference type="AlphaFoldDB" id="A0A5C6TYM1"/>
<sequence length="355" mass="38364">MYTDHFGLTGQPFQLTPDARFWFESRTHRKAMAYLGYGLAQAEGFVTITGEIGAGKSTLVAHLMATIDRARLNAVSLVSTQVEGDDMLRLAAQGFGVATAGLDKARLLDAIEQRLGEELRAGKRNLLLVDEAQILPVSSLEELRMLSNFQVGGKPLLQTVLLGQPEFRDRLASSGLEQLRQRVIAAHHLEAMGADELEAYLRHRLGLVGWTGRPDFAPEAIVAIHKASDGIPRRINQLANRLMLAAALEDVDTIDADLVDAVAEEIGADARPHAPAPAAAGERVLPLRTARPTLVEADPAGIADPAAVPDPAIARRIAALEARADEQEAMLRRILALLIEWAEGDAERPARFNAA</sequence>
<dbReference type="InterPro" id="IPR049945">
    <property type="entry name" value="AAA_22"/>
</dbReference>
<gene>
    <name evidence="2" type="ORF">FRZ32_14790</name>
</gene>
<evidence type="ECO:0000313" key="2">
    <source>
        <dbReference type="EMBL" id="TXC64798.1"/>
    </source>
</evidence>
<dbReference type="GO" id="GO:0016887">
    <property type="term" value="F:ATP hydrolysis activity"/>
    <property type="evidence" value="ECO:0007669"/>
    <property type="project" value="InterPro"/>
</dbReference>
<reference evidence="2 3" key="1">
    <citation type="journal article" date="2015" name="J. Microbiol.">
        <title>Sphingosinicella ginsenosidimutans sp. nov., with ginsenoside converting activity.</title>
        <authorList>
            <person name="Kim J.K."/>
            <person name="Kang M.S."/>
            <person name="Park S.C."/>
            <person name="Kim K.M."/>
            <person name="Choi K."/>
            <person name="Yoon M.H."/>
            <person name="Im W.T."/>
        </authorList>
    </citation>
    <scope>NUCLEOTIDE SEQUENCE [LARGE SCALE GENOMIC DNA]</scope>
    <source>
        <strain evidence="2 3">BS-11</strain>
    </source>
</reference>
<dbReference type="InterPro" id="IPR052026">
    <property type="entry name" value="ExeA_AAA_ATPase_DNA-bind"/>
</dbReference>
<dbReference type="Proteomes" id="UP000321249">
    <property type="component" value="Unassembled WGS sequence"/>
</dbReference>